<dbReference type="AlphaFoldDB" id="A0A7K1LCK5"/>
<dbReference type="RefSeq" id="WP_156221569.1">
    <property type="nucleotide sequence ID" value="NZ_WOFH01000018.1"/>
</dbReference>
<dbReference type="Pfam" id="PF15956">
    <property type="entry name" value="DUF4760"/>
    <property type="match status" value="1"/>
</dbReference>
<organism evidence="1 2">
    <name type="scientific">Actinomadura litoris</name>
    <dbReference type="NCBI Taxonomy" id="2678616"/>
    <lineage>
        <taxon>Bacteria</taxon>
        <taxon>Bacillati</taxon>
        <taxon>Actinomycetota</taxon>
        <taxon>Actinomycetes</taxon>
        <taxon>Streptosporangiales</taxon>
        <taxon>Thermomonosporaceae</taxon>
        <taxon>Actinomadura</taxon>
    </lineage>
</organism>
<reference evidence="1 2" key="1">
    <citation type="submission" date="2019-11" db="EMBL/GenBank/DDBJ databases">
        <authorList>
            <person name="Cao P."/>
        </authorList>
    </citation>
    <scope>NUCLEOTIDE SEQUENCE [LARGE SCALE GENOMIC DNA]</scope>
    <source>
        <strain evidence="1 2">NEAU-AAG5</strain>
    </source>
</reference>
<evidence type="ECO:0000313" key="1">
    <source>
        <dbReference type="EMBL" id="MUN42151.1"/>
    </source>
</evidence>
<gene>
    <name evidence="1" type="ORF">GNZ18_37040</name>
</gene>
<dbReference type="EMBL" id="WOFH01000018">
    <property type="protein sequence ID" value="MUN42151.1"/>
    <property type="molecule type" value="Genomic_DNA"/>
</dbReference>
<dbReference type="Proteomes" id="UP000432015">
    <property type="component" value="Unassembled WGS sequence"/>
</dbReference>
<comment type="caution">
    <text evidence="1">The sequence shown here is derived from an EMBL/GenBank/DDBJ whole genome shotgun (WGS) entry which is preliminary data.</text>
</comment>
<keyword evidence="2" id="KW-1185">Reference proteome</keyword>
<evidence type="ECO:0000313" key="2">
    <source>
        <dbReference type="Proteomes" id="UP000432015"/>
    </source>
</evidence>
<accession>A0A7K1LCK5</accession>
<name>A0A7K1LCK5_9ACTN</name>
<proteinExistence type="predicted"/>
<protein>
    <submittedName>
        <fullName evidence="1">Uncharacterized protein</fullName>
    </submittedName>
</protein>
<sequence length="201" mass="22692">MSTLLNVAALIIAACALILSTLIALRQSLLQERANASPALLTLLSEYRSPAFHKRYEYVCRRLAQEHSPDLGLSGLPEDAQEAVYDIVYHYMDFATLVGLGILNEREVLALVRRRVTAVWDAIAPYIVREQELNPSAGTFSFLEALAAHARTLPPGQGTLALQWSRRGRWTRQRLLPKHWRLTYLERAQAERARQQQGSES</sequence>
<dbReference type="InterPro" id="IPR031876">
    <property type="entry name" value="DUF4760"/>
</dbReference>